<evidence type="ECO:0000256" key="1">
    <source>
        <dbReference type="SAM" id="SignalP"/>
    </source>
</evidence>
<dbReference type="Proteomes" id="UP000283383">
    <property type="component" value="Unassembled WGS sequence"/>
</dbReference>
<proteinExistence type="predicted"/>
<comment type="caution">
    <text evidence="2">The sequence shown here is derived from an EMBL/GenBank/DDBJ whole genome shotgun (WGS) entry which is preliminary data.</text>
</comment>
<keyword evidence="3" id="KW-1185">Reference proteome</keyword>
<dbReference type="AlphaFoldDB" id="A0A420HAM8"/>
<accession>A0A420HAM8</accession>
<protein>
    <submittedName>
        <fullName evidence="2">Putative csep0407 effector protein</fullName>
    </submittedName>
</protein>
<name>A0A420HAM8_9PEZI</name>
<feature type="chain" id="PRO_5019210809" evidence="1">
    <location>
        <begin position="22"/>
        <end position="174"/>
    </location>
</feature>
<reference evidence="2 3" key="1">
    <citation type="journal article" date="2018" name="BMC Genomics">
        <title>Comparative genome analyses reveal sequence features reflecting distinct modes of host-adaptation between dicot and monocot powdery mildew.</title>
        <authorList>
            <person name="Wu Y."/>
            <person name="Ma X."/>
            <person name="Pan Z."/>
            <person name="Kale S.D."/>
            <person name="Song Y."/>
            <person name="King H."/>
            <person name="Zhang Q."/>
            <person name="Presley C."/>
            <person name="Deng X."/>
            <person name="Wei C.I."/>
            <person name="Xiao S."/>
        </authorList>
    </citation>
    <scope>NUCLEOTIDE SEQUENCE [LARGE SCALE GENOMIC DNA]</scope>
    <source>
        <strain evidence="2">UMSG3</strain>
    </source>
</reference>
<evidence type="ECO:0000313" key="2">
    <source>
        <dbReference type="EMBL" id="RKF54477.1"/>
    </source>
</evidence>
<feature type="signal peptide" evidence="1">
    <location>
        <begin position="1"/>
        <end position="21"/>
    </location>
</feature>
<dbReference type="EMBL" id="MCBQ01020900">
    <property type="protein sequence ID" value="RKF54477.1"/>
    <property type="molecule type" value="Genomic_DNA"/>
</dbReference>
<evidence type="ECO:0000313" key="3">
    <source>
        <dbReference type="Proteomes" id="UP000283383"/>
    </source>
</evidence>
<gene>
    <name evidence="2" type="ORF">GcM3_208022</name>
</gene>
<keyword evidence="1" id="KW-0732">Signal</keyword>
<organism evidence="2 3">
    <name type="scientific">Golovinomyces cichoracearum</name>
    <dbReference type="NCBI Taxonomy" id="62708"/>
    <lineage>
        <taxon>Eukaryota</taxon>
        <taxon>Fungi</taxon>
        <taxon>Dikarya</taxon>
        <taxon>Ascomycota</taxon>
        <taxon>Pezizomycotina</taxon>
        <taxon>Leotiomycetes</taxon>
        <taxon>Erysiphales</taxon>
        <taxon>Erysiphaceae</taxon>
        <taxon>Golovinomyces</taxon>
    </lineage>
</organism>
<sequence>MYLSITKPTLFISSLVCMTSAVAVPKFSIRTFQKTAGSNELTSVSNDLRRDEQAVFASNTAPADSSPEARCGSHIYYSDYIKRTLATVAELESKGATCQGTRYVGHMMIFPLQRSDEIFDGADGKPVSPDRIAVDMEGKKYTIFTTEGQPNVETATEFNACEYLMSKTESLKVN</sequence>